<name>A0ACC0WKF6_9STRA</name>
<protein>
    <submittedName>
        <fullName evidence="1">Uncharacterized protein</fullName>
    </submittedName>
</protein>
<reference evidence="1 2" key="1">
    <citation type="journal article" date="2022" name="bioRxiv">
        <title>The genome of the oomycete Peronosclerospora sorghi, a cosmopolitan pathogen of maize and sorghum, is inflated with dispersed pseudogenes.</title>
        <authorList>
            <person name="Fletcher K."/>
            <person name="Martin F."/>
            <person name="Isakeit T."/>
            <person name="Cavanaugh K."/>
            <person name="Magill C."/>
            <person name="Michelmore R."/>
        </authorList>
    </citation>
    <scope>NUCLEOTIDE SEQUENCE [LARGE SCALE GENOMIC DNA]</scope>
    <source>
        <strain evidence="1">P6</strain>
    </source>
</reference>
<keyword evidence="2" id="KW-1185">Reference proteome</keyword>
<evidence type="ECO:0000313" key="1">
    <source>
        <dbReference type="EMBL" id="KAI9919082.1"/>
    </source>
</evidence>
<comment type="caution">
    <text evidence="1">The sequence shown here is derived from an EMBL/GenBank/DDBJ whole genome shotgun (WGS) entry which is preliminary data.</text>
</comment>
<proteinExistence type="predicted"/>
<sequence>MINSTFSIKFIALLILKSNHTMDVTSARMHNNFFGIAPLLNLTGTSYSNVWTYYSKHQSHGKW</sequence>
<accession>A0ACC0WKF6</accession>
<dbReference type="EMBL" id="CM047591">
    <property type="protein sequence ID" value="KAI9919082.1"/>
    <property type="molecule type" value="Genomic_DNA"/>
</dbReference>
<organism evidence="1 2">
    <name type="scientific">Peronosclerospora sorghi</name>
    <dbReference type="NCBI Taxonomy" id="230839"/>
    <lineage>
        <taxon>Eukaryota</taxon>
        <taxon>Sar</taxon>
        <taxon>Stramenopiles</taxon>
        <taxon>Oomycota</taxon>
        <taxon>Peronosporomycetes</taxon>
        <taxon>Peronosporales</taxon>
        <taxon>Peronosporaceae</taxon>
        <taxon>Peronosclerospora</taxon>
    </lineage>
</organism>
<dbReference type="Proteomes" id="UP001163321">
    <property type="component" value="Chromosome 12"/>
</dbReference>
<evidence type="ECO:0000313" key="2">
    <source>
        <dbReference type="Proteomes" id="UP001163321"/>
    </source>
</evidence>
<gene>
    <name evidence="1" type="ORF">PsorP6_012044</name>
</gene>